<keyword evidence="1" id="KW-1133">Transmembrane helix</keyword>
<evidence type="ECO:0000313" key="5">
    <source>
        <dbReference type="Proteomes" id="UP000525686"/>
    </source>
</evidence>
<dbReference type="Proteomes" id="UP000525686">
    <property type="component" value="Unassembled WGS sequence"/>
</dbReference>
<accession>A0A7W3WJW3</accession>
<protein>
    <submittedName>
        <fullName evidence="2">Uncharacterized protein</fullName>
    </submittedName>
</protein>
<reference evidence="4 5" key="1">
    <citation type="submission" date="2020-05" db="EMBL/GenBank/DDBJ databases">
        <title>Classification of alakaliphilic streptomycetes isolated from an alkaline soil next to Lonar Crater, India and a proposal for the recognition of Streptomyces alkaliterrae sp. nov.</title>
        <authorList>
            <person name="Golinska P."/>
        </authorList>
    </citation>
    <scope>NUCLEOTIDE SEQUENCE [LARGE SCALE GENOMIC DNA]</scope>
    <source>
        <strain evidence="5">OF3</strain>
        <strain evidence="4">OF8</strain>
    </source>
</reference>
<organism evidence="2 5">
    <name type="scientific">Streptomyces alkaliterrae</name>
    <dbReference type="NCBI Taxonomy" id="2213162"/>
    <lineage>
        <taxon>Bacteria</taxon>
        <taxon>Bacillati</taxon>
        <taxon>Actinomycetota</taxon>
        <taxon>Actinomycetes</taxon>
        <taxon>Kitasatosporales</taxon>
        <taxon>Streptomycetaceae</taxon>
        <taxon>Streptomyces</taxon>
    </lineage>
</organism>
<sequence>MRERRNAFRDRVFAVRPTTRRSLSRLFTRRRHHMNLITNLLAGVVHFIGWLV</sequence>
<evidence type="ECO:0000256" key="1">
    <source>
        <dbReference type="SAM" id="Phobius"/>
    </source>
</evidence>
<proteinExistence type="predicted"/>
<dbReference type="AlphaFoldDB" id="A0A7W3WJW3"/>
<evidence type="ECO:0000313" key="3">
    <source>
        <dbReference type="EMBL" id="MBB1258855.1"/>
    </source>
</evidence>
<comment type="caution">
    <text evidence="2">The sequence shown here is derived from an EMBL/GenBank/DDBJ whole genome shotgun (WGS) entry which is preliminary data.</text>
</comment>
<dbReference type="EMBL" id="JABJWZ010000063">
    <property type="protein sequence ID" value="MBB1253649.1"/>
    <property type="molecule type" value="Genomic_DNA"/>
</dbReference>
<reference evidence="2" key="2">
    <citation type="journal article" name="Syst. Appl. Microbiol.">
        <title>Streptomyces alkaliterrae sp. nov., isolated from an alkaline soil, and emended descriptions of Streptomyces alkaliphilus, Streptomyces calidiresistens and Streptomyces durbertensis.</title>
        <authorList>
            <person name="Swiecimska M."/>
            <person name="Golinska P."/>
            <person name="Nouioui I."/>
            <person name="Wypij M."/>
            <person name="Rai M."/>
            <person name="Sangal V."/>
            <person name="Goodfellow M."/>
        </authorList>
    </citation>
    <scope>NUCLEOTIDE SEQUENCE</scope>
    <source>
        <strain evidence="2">OF3</strain>
        <strain evidence="3">OF8</strain>
    </source>
</reference>
<evidence type="ECO:0000313" key="4">
    <source>
        <dbReference type="Proteomes" id="UP000517765"/>
    </source>
</evidence>
<name>A0A7W3WJW3_9ACTN</name>
<gene>
    <name evidence="2" type="ORF">H3146_09755</name>
    <name evidence="3" type="ORF">H3147_08425</name>
</gene>
<keyword evidence="1" id="KW-0472">Membrane</keyword>
<evidence type="ECO:0000313" key="2">
    <source>
        <dbReference type="EMBL" id="MBB1253649.1"/>
    </source>
</evidence>
<feature type="transmembrane region" description="Helical" evidence="1">
    <location>
        <begin position="34"/>
        <end position="51"/>
    </location>
</feature>
<keyword evidence="1" id="KW-0812">Transmembrane</keyword>
<dbReference type="RefSeq" id="WP_153506826.1">
    <property type="nucleotide sequence ID" value="NZ_JABJWZ010000063.1"/>
</dbReference>
<dbReference type="Proteomes" id="UP000517765">
    <property type="component" value="Unassembled WGS sequence"/>
</dbReference>
<dbReference type="EMBL" id="JABJXA010000035">
    <property type="protein sequence ID" value="MBB1258855.1"/>
    <property type="molecule type" value="Genomic_DNA"/>
</dbReference>